<sequence length="63" mass="6253">MASSALASSKPATAAMALARNRCGVLVLHEQQATGAAVASCPLRAANSGVVSLVSMLLGSDRI</sequence>
<proteinExistence type="predicted"/>
<dbReference type="Proteomes" id="UP000000763">
    <property type="component" value="Chromosome 4"/>
</dbReference>
<evidence type="ECO:0000313" key="2">
    <source>
        <dbReference type="Proteomes" id="UP000000763"/>
    </source>
</evidence>
<dbReference type="AlphaFoldDB" id="Q7XNG5"/>
<dbReference type="EMBL" id="AL662933">
    <property type="protein sequence ID" value="CAE04099.3"/>
    <property type="molecule type" value="Genomic_DNA"/>
</dbReference>
<evidence type="ECO:0000313" key="1">
    <source>
        <dbReference type="EMBL" id="CAE04099.3"/>
    </source>
</evidence>
<accession>Q7XNG5</accession>
<reference evidence="2" key="2">
    <citation type="journal article" date="2008" name="Nucleic Acids Res.">
        <title>The rice annotation project database (RAP-DB): 2008 update.</title>
        <authorList>
            <consortium name="The rice annotation project (RAP)"/>
        </authorList>
    </citation>
    <scope>GENOME REANNOTATION</scope>
    <source>
        <strain evidence="2">cv. Nipponbare</strain>
    </source>
</reference>
<name>Q7XNG5_ORYSJ</name>
<organism evidence="1 2">
    <name type="scientific">Oryza sativa subsp. japonica</name>
    <name type="common">Rice</name>
    <dbReference type="NCBI Taxonomy" id="39947"/>
    <lineage>
        <taxon>Eukaryota</taxon>
        <taxon>Viridiplantae</taxon>
        <taxon>Streptophyta</taxon>
        <taxon>Embryophyta</taxon>
        <taxon>Tracheophyta</taxon>
        <taxon>Spermatophyta</taxon>
        <taxon>Magnoliopsida</taxon>
        <taxon>Liliopsida</taxon>
        <taxon>Poales</taxon>
        <taxon>Poaceae</taxon>
        <taxon>BOP clade</taxon>
        <taxon>Oryzoideae</taxon>
        <taxon>Oryzeae</taxon>
        <taxon>Oryzinae</taxon>
        <taxon>Oryza</taxon>
        <taxon>Oryza sativa</taxon>
    </lineage>
</organism>
<gene>
    <name evidence="1" type="ORF">OSJNBa0096F01.8</name>
</gene>
<reference evidence="2" key="1">
    <citation type="journal article" date="2005" name="Nature">
        <title>The map-based sequence of the rice genome.</title>
        <authorList>
            <consortium name="International rice genome sequencing project (IRGSP)"/>
            <person name="Matsumoto T."/>
            <person name="Wu J."/>
            <person name="Kanamori H."/>
            <person name="Katayose Y."/>
            <person name="Fujisawa M."/>
            <person name="Namiki N."/>
            <person name="Mizuno H."/>
            <person name="Yamamoto K."/>
            <person name="Antonio B.A."/>
            <person name="Baba T."/>
            <person name="Sakata K."/>
            <person name="Nagamura Y."/>
            <person name="Aoki H."/>
            <person name="Arikawa K."/>
            <person name="Arita K."/>
            <person name="Bito T."/>
            <person name="Chiden Y."/>
            <person name="Fujitsuka N."/>
            <person name="Fukunaka R."/>
            <person name="Hamada M."/>
            <person name="Harada C."/>
            <person name="Hayashi A."/>
            <person name="Hijishita S."/>
            <person name="Honda M."/>
            <person name="Hosokawa S."/>
            <person name="Ichikawa Y."/>
            <person name="Idonuma A."/>
            <person name="Iijima M."/>
            <person name="Ikeda M."/>
            <person name="Ikeno M."/>
            <person name="Ito K."/>
            <person name="Ito S."/>
            <person name="Ito T."/>
            <person name="Ito Y."/>
            <person name="Ito Y."/>
            <person name="Iwabuchi A."/>
            <person name="Kamiya K."/>
            <person name="Karasawa W."/>
            <person name="Kurita K."/>
            <person name="Katagiri S."/>
            <person name="Kikuta A."/>
            <person name="Kobayashi H."/>
            <person name="Kobayashi N."/>
            <person name="Machita K."/>
            <person name="Maehara T."/>
            <person name="Masukawa M."/>
            <person name="Mizubayashi T."/>
            <person name="Mukai Y."/>
            <person name="Nagasaki H."/>
            <person name="Nagata Y."/>
            <person name="Naito S."/>
            <person name="Nakashima M."/>
            <person name="Nakama Y."/>
            <person name="Nakamichi Y."/>
            <person name="Nakamura M."/>
            <person name="Meguro A."/>
            <person name="Negishi M."/>
            <person name="Ohta I."/>
            <person name="Ohta T."/>
            <person name="Okamoto M."/>
            <person name="Ono N."/>
            <person name="Saji S."/>
            <person name="Sakaguchi M."/>
            <person name="Sakai K."/>
            <person name="Shibata M."/>
            <person name="Shimokawa T."/>
            <person name="Song J."/>
            <person name="Takazaki Y."/>
            <person name="Terasawa K."/>
            <person name="Tsugane M."/>
            <person name="Tsuji K."/>
            <person name="Ueda S."/>
            <person name="Waki K."/>
            <person name="Yamagata H."/>
            <person name="Yamamoto M."/>
            <person name="Yamamoto S."/>
            <person name="Yamane H."/>
            <person name="Yoshiki S."/>
            <person name="Yoshihara R."/>
            <person name="Yukawa K."/>
            <person name="Zhong H."/>
            <person name="Yano M."/>
            <person name="Yuan Q."/>
            <person name="Ouyang S."/>
            <person name="Liu J."/>
            <person name="Jones K.M."/>
            <person name="Gansberger K."/>
            <person name="Moffat K."/>
            <person name="Hill J."/>
            <person name="Bera J."/>
            <person name="Fadrosh D."/>
            <person name="Jin S."/>
            <person name="Johri S."/>
            <person name="Kim M."/>
            <person name="Overton L."/>
            <person name="Reardon M."/>
            <person name="Tsitrin T."/>
            <person name="Vuong H."/>
            <person name="Weaver B."/>
            <person name="Ciecko A."/>
            <person name="Tallon L."/>
            <person name="Jackson J."/>
            <person name="Pai G."/>
            <person name="Aken S.V."/>
            <person name="Utterback T."/>
            <person name="Reidmuller S."/>
            <person name="Feldblyum T."/>
            <person name="Hsiao J."/>
            <person name="Zismann V."/>
            <person name="Iobst S."/>
            <person name="de Vazeille A.R."/>
            <person name="Buell C.R."/>
            <person name="Ying K."/>
            <person name="Li Y."/>
            <person name="Lu T."/>
            <person name="Huang Y."/>
            <person name="Zhao Q."/>
            <person name="Feng Q."/>
            <person name="Zhang L."/>
            <person name="Zhu J."/>
            <person name="Weng Q."/>
            <person name="Mu J."/>
            <person name="Lu Y."/>
            <person name="Fan D."/>
            <person name="Liu Y."/>
            <person name="Guan J."/>
            <person name="Zhang Y."/>
            <person name="Yu S."/>
            <person name="Liu X."/>
            <person name="Zhang Y."/>
            <person name="Hong G."/>
            <person name="Han B."/>
            <person name="Choisne N."/>
            <person name="Demange N."/>
            <person name="Orjeda G."/>
            <person name="Samain S."/>
            <person name="Cattolico L."/>
            <person name="Pelletier E."/>
            <person name="Couloux A."/>
            <person name="Segurens B."/>
            <person name="Wincker P."/>
            <person name="D'Hont A."/>
            <person name="Scarpelli C."/>
            <person name="Weissenbach J."/>
            <person name="Salanoubat M."/>
            <person name="Quetier F."/>
            <person name="Yu Y."/>
            <person name="Kim H.R."/>
            <person name="Rambo T."/>
            <person name="Currie J."/>
            <person name="Collura K."/>
            <person name="Luo M."/>
            <person name="Yang T."/>
            <person name="Ammiraju J.S.S."/>
            <person name="Engler F."/>
            <person name="Soderlund C."/>
            <person name="Wing R.A."/>
            <person name="Palmer L.E."/>
            <person name="de la Bastide M."/>
            <person name="Spiegel L."/>
            <person name="Nascimento L."/>
            <person name="Zutavern T."/>
            <person name="O'Shaughnessy A."/>
            <person name="Dike S."/>
            <person name="Dedhia N."/>
            <person name="Preston R."/>
            <person name="Balija V."/>
            <person name="McCombie W.R."/>
            <person name="Chow T."/>
            <person name="Chen H."/>
            <person name="Chung M."/>
            <person name="Chen C."/>
            <person name="Shaw J."/>
            <person name="Wu H."/>
            <person name="Hsiao K."/>
            <person name="Chao Y."/>
            <person name="Chu M."/>
            <person name="Cheng C."/>
            <person name="Hour A."/>
            <person name="Lee P."/>
            <person name="Lin S."/>
            <person name="Lin Y."/>
            <person name="Liou J."/>
            <person name="Liu S."/>
            <person name="Hsing Y."/>
            <person name="Raghuvanshi S."/>
            <person name="Mohanty A."/>
            <person name="Bharti A.K."/>
            <person name="Gaur A."/>
            <person name="Gupta V."/>
            <person name="Kumar D."/>
            <person name="Ravi V."/>
            <person name="Vij S."/>
            <person name="Kapur A."/>
            <person name="Khurana P."/>
            <person name="Khurana P."/>
            <person name="Khurana J.P."/>
            <person name="Tyagi A.K."/>
            <person name="Gaikwad K."/>
            <person name="Singh A."/>
            <person name="Dalal V."/>
            <person name="Srivastava S."/>
            <person name="Dixit A."/>
            <person name="Pal A.K."/>
            <person name="Ghazi I.A."/>
            <person name="Yadav M."/>
            <person name="Pandit A."/>
            <person name="Bhargava A."/>
            <person name="Sureshbabu K."/>
            <person name="Batra K."/>
            <person name="Sharma T.R."/>
            <person name="Mohapatra T."/>
            <person name="Singh N.K."/>
            <person name="Messing J."/>
            <person name="Nelson A.B."/>
            <person name="Fuks G."/>
            <person name="Kavchok S."/>
            <person name="Keizer G."/>
            <person name="Linton E."/>
            <person name="Llaca V."/>
            <person name="Song R."/>
            <person name="Tanyolac B."/>
            <person name="Young S."/>
            <person name="Ho-Il K."/>
            <person name="Hahn J.H."/>
            <person name="Sangsakoo G."/>
            <person name="Vanavichit A."/>
            <person name="de Mattos Luiz.A.T."/>
            <person name="Zimmer P.D."/>
            <person name="Malone G."/>
            <person name="Dellagostin O."/>
            <person name="de Oliveira A.C."/>
            <person name="Bevan M."/>
            <person name="Bancroft I."/>
            <person name="Minx P."/>
            <person name="Cordum H."/>
            <person name="Wilson R."/>
            <person name="Cheng Z."/>
            <person name="Jin W."/>
            <person name="Jiang J."/>
            <person name="Leong S.A."/>
            <person name="Iwama H."/>
            <person name="Gojobori T."/>
            <person name="Itoh T."/>
            <person name="Niimura Y."/>
            <person name="Fujii Y."/>
            <person name="Habara T."/>
            <person name="Sakai H."/>
            <person name="Sato Y."/>
            <person name="Wilson G."/>
            <person name="Kumar K."/>
            <person name="McCouch S."/>
            <person name="Juretic N."/>
            <person name="Hoen D."/>
            <person name="Wright S."/>
            <person name="Bruskiewich R."/>
            <person name="Bureau T."/>
            <person name="Miyao A."/>
            <person name="Hirochika H."/>
            <person name="Nishikawa T."/>
            <person name="Kadowaki K."/>
            <person name="Sugiura M."/>
            <person name="Burr B."/>
            <person name="Sasaki T."/>
        </authorList>
    </citation>
    <scope>NUCLEOTIDE SEQUENCE [LARGE SCALE GENOMIC DNA]</scope>
    <source>
        <strain evidence="2">cv. Nipponbare</strain>
    </source>
</reference>
<protein>
    <submittedName>
        <fullName evidence="1">OSJNBa0096F01.8 protein</fullName>
    </submittedName>
</protein>